<keyword evidence="2" id="KW-1185">Reference proteome</keyword>
<dbReference type="EMBL" id="CR940353">
    <property type="protein sequence ID" value="CAI76605.1"/>
    <property type="molecule type" value="Genomic_DNA"/>
</dbReference>
<dbReference type="GeneID" id="3862863"/>
<dbReference type="eggNOG" id="ENOG502SVTG">
    <property type="taxonomic scope" value="Eukaryota"/>
</dbReference>
<evidence type="ECO:0000313" key="1">
    <source>
        <dbReference type="EMBL" id="CAI76605.1"/>
    </source>
</evidence>
<protein>
    <submittedName>
        <fullName evidence="1">Uncharacterized protein</fullName>
    </submittedName>
</protein>
<sequence>MNDSNSLNNSLLRFNKLVKEQSNSNYIYEGWPPKSHIPINNNFGPLGRNVFVMNRRLENGKDFEPTLVFCCGLKPMLMMSKVEFSNFISHLPNIKINLTSFFKLL</sequence>
<organism evidence="1 2">
    <name type="scientific">Theileria annulata</name>
    <dbReference type="NCBI Taxonomy" id="5874"/>
    <lineage>
        <taxon>Eukaryota</taxon>
        <taxon>Sar</taxon>
        <taxon>Alveolata</taxon>
        <taxon>Apicomplexa</taxon>
        <taxon>Aconoidasida</taxon>
        <taxon>Piroplasmida</taxon>
        <taxon>Theileriidae</taxon>
        <taxon>Theileria</taxon>
    </lineage>
</organism>
<dbReference type="AlphaFoldDB" id="Q4U998"/>
<dbReference type="KEGG" id="tan:TA11035"/>
<dbReference type="OMA" id="PTLVFCC"/>
<dbReference type="Proteomes" id="UP000001950">
    <property type="component" value="Chromosome 4"/>
</dbReference>
<dbReference type="RefSeq" id="XP_953230.1">
    <property type="nucleotide sequence ID" value="XM_948137.1"/>
</dbReference>
<reference evidence="1 2" key="1">
    <citation type="journal article" date="2005" name="Science">
        <title>Genome of the host-cell transforming parasite Theileria annulata compared with T. parva.</title>
        <authorList>
            <person name="Pain A."/>
            <person name="Renauld H."/>
            <person name="Berriman M."/>
            <person name="Murphy L."/>
            <person name="Yeats C.A."/>
            <person name="Weir W."/>
            <person name="Kerhornou A."/>
            <person name="Aslett M."/>
            <person name="Bishop R."/>
            <person name="Bouchier C."/>
            <person name="Cochet M."/>
            <person name="Coulson R.M.R."/>
            <person name="Cronin A."/>
            <person name="de Villiers E.P."/>
            <person name="Fraser A."/>
            <person name="Fosker N."/>
            <person name="Gardner M."/>
            <person name="Goble A."/>
            <person name="Griffiths-Jones S."/>
            <person name="Harris D.E."/>
            <person name="Katzer F."/>
            <person name="Larke N."/>
            <person name="Lord A."/>
            <person name="Maser P."/>
            <person name="McKellar S."/>
            <person name="Mooney P."/>
            <person name="Morton F."/>
            <person name="Nene V."/>
            <person name="O'Neil S."/>
            <person name="Price C."/>
            <person name="Quail M.A."/>
            <person name="Rabbinowitsch E."/>
            <person name="Rawlings N.D."/>
            <person name="Rutter S."/>
            <person name="Saunders D."/>
            <person name="Seeger K."/>
            <person name="Shah T."/>
            <person name="Squares R."/>
            <person name="Squares S."/>
            <person name="Tivey A."/>
            <person name="Walker A.R."/>
            <person name="Woodward J."/>
            <person name="Dobbelaere D.A.E."/>
            <person name="Langsley G."/>
            <person name="Rajandream M.A."/>
            <person name="McKeever D."/>
            <person name="Shiels B."/>
            <person name="Tait A."/>
            <person name="Barrell B.G."/>
            <person name="Hall N."/>
        </authorList>
    </citation>
    <scope>NUCLEOTIDE SEQUENCE [LARGE SCALE GENOMIC DNA]</scope>
    <source>
        <strain evidence="2">Ankara</strain>
    </source>
</reference>
<evidence type="ECO:0000313" key="2">
    <source>
        <dbReference type="Proteomes" id="UP000001950"/>
    </source>
</evidence>
<name>Q4U998_THEAN</name>
<proteinExistence type="predicted"/>
<dbReference type="InParanoid" id="Q4U998"/>
<dbReference type="OrthoDB" id="360604at2759"/>
<gene>
    <name evidence="1" type="ORF">TA11035</name>
</gene>
<dbReference type="VEuPathDB" id="PiroplasmaDB:TA11035"/>
<accession>Q4U998</accession>
<dbReference type="FunCoup" id="Q4U998">
    <property type="interactions" value="6"/>
</dbReference>